<dbReference type="GO" id="GO:0005254">
    <property type="term" value="F:chloride channel activity"/>
    <property type="evidence" value="ECO:0007669"/>
    <property type="project" value="TreeGrafter"/>
</dbReference>
<dbReference type="AlphaFoldDB" id="A0A1R2BEP1"/>
<accession>A0A1R2BEP1</accession>
<protein>
    <recommendedName>
        <fullName evidence="6">Anoctamin transmembrane domain-containing protein</fullName>
    </recommendedName>
</protein>
<evidence type="ECO:0000313" key="7">
    <source>
        <dbReference type="EMBL" id="OMJ75242.1"/>
    </source>
</evidence>
<keyword evidence="4 5" id="KW-0472">Membrane</keyword>
<feature type="transmembrane region" description="Helical" evidence="5">
    <location>
        <begin position="260"/>
        <end position="280"/>
    </location>
</feature>
<name>A0A1R2BEP1_9CILI</name>
<dbReference type="InterPro" id="IPR007632">
    <property type="entry name" value="Anoctamin"/>
</dbReference>
<dbReference type="PANTHER" id="PTHR12308">
    <property type="entry name" value="ANOCTAMIN"/>
    <property type="match status" value="1"/>
</dbReference>
<dbReference type="InterPro" id="IPR049452">
    <property type="entry name" value="Anoctamin_TM"/>
</dbReference>
<feature type="transmembrane region" description="Helical" evidence="5">
    <location>
        <begin position="418"/>
        <end position="435"/>
    </location>
</feature>
<feature type="transmembrane region" description="Helical" evidence="5">
    <location>
        <begin position="220"/>
        <end position="248"/>
    </location>
</feature>
<reference evidence="7 8" key="1">
    <citation type="submission" date="2016-11" db="EMBL/GenBank/DDBJ databases">
        <title>The macronuclear genome of Stentor coeruleus: a giant cell with tiny introns.</title>
        <authorList>
            <person name="Slabodnick M."/>
            <person name="Ruby J.G."/>
            <person name="Reiff S.B."/>
            <person name="Swart E.C."/>
            <person name="Gosai S."/>
            <person name="Prabakaran S."/>
            <person name="Witkowska E."/>
            <person name="Larue G.E."/>
            <person name="Fisher S."/>
            <person name="Freeman R.M."/>
            <person name="Gunawardena J."/>
            <person name="Chu W."/>
            <person name="Stover N.A."/>
            <person name="Gregory B.D."/>
            <person name="Nowacki M."/>
            <person name="Derisi J."/>
            <person name="Roy S.W."/>
            <person name="Marshall W.F."/>
            <person name="Sood P."/>
        </authorList>
    </citation>
    <scope>NUCLEOTIDE SEQUENCE [LARGE SCALE GENOMIC DNA]</scope>
    <source>
        <strain evidence="7">WM001</strain>
    </source>
</reference>
<keyword evidence="3 5" id="KW-1133">Transmembrane helix</keyword>
<evidence type="ECO:0000256" key="4">
    <source>
        <dbReference type="ARBA" id="ARBA00023136"/>
    </source>
</evidence>
<feature type="transmembrane region" description="Helical" evidence="5">
    <location>
        <begin position="611"/>
        <end position="632"/>
    </location>
</feature>
<feature type="transmembrane region" description="Helical" evidence="5">
    <location>
        <begin position="455"/>
        <end position="477"/>
    </location>
</feature>
<feature type="domain" description="Anoctamin transmembrane" evidence="6">
    <location>
        <begin position="212"/>
        <end position="645"/>
    </location>
</feature>
<comment type="caution">
    <text evidence="7">The sequence shown here is derived from an EMBL/GenBank/DDBJ whole genome shotgun (WGS) entry which is preliminary data.</text>
</comment>
<organism evidence="7 8">
    <name type="scientific">Stentor coeruleus</name>
    <dbReference type="NCBI Taxonomy" id="5963"/>
    <lineage>
        <taxon>Eukaryota</taxon>
        <taxon>Sar</taxon>
        <taxon>Alveolata</taxon>
        <taxon>Ciliophora</taxon>
        <taxon>Postciliodesmatophora</taxon>
        <taxon>Heterotrichea</taxon>
        <taxon>Heterotrichida</taxon>
        <taxon>Stentoridae</taxon>
        <taxon>Stentor</taxon>
    </lineage>
</organism>
<evidence type="ECO:0000256" key="5">
    <source>
        <dbReference type="SAM" id="Phobius"/>
    </source>
</evidence>
<keyword evidence="8" id="KW-1185">Reference proteome</keyword>
<evidence type="ECO:0000256" key="1">
    <source>
        <dbReference type="ARBA" id="ARBA00004141"/>
    </source>
</evidence>
<dbReference type="EMBL" id="MPUH01000702">
    <property type="protein sequence ID" value="OMJ75242.1"/>
    <property type="molecule type" value="Genomic_DNA"/>
</dbReference>
<dbReference type="Pfam" id="PF04547">
    <property type="entry name" value="Anoctamin"/>
    <property type="match status" value="1"/>
</dbReference>
<feature type="transmembrane region" description="Helical" evidence="5">
    <location>
        <begin position="335"/>
        <end position="358"/>
    </location>
</feature>
<dbReference type="PANTHER" id="PTHR12308:SF73">
    <property type="entry name" value="ANOCTAMIN"/>
    <property type="match status" value="1"/>
</dbReference>
<dbReference type="Proteomes" id="UP000187209">
    <property type="component" value="Unassembled WGS sequence"/>
</dbReference>
<evidence type="ECO:0000256" key="3">
    <source>
        <dbReference type="ARBA" id="ARBA00022989"/>
    </source>
</evidence>
<evidence type="ECO:0000256" key="2">
    <source>
        <dbReference type="ARBA" id="ARBA00022692"/>
    </source>
</evidence>
<gene>
    <name evidence="7" type="ORF">SteCoe_25684</name>
</gene>
<feature type="transmembrane region" description="Helical" evidence="5">
    <location>
        <begin position="370"/>
        <end position="390"/>
    </location>
</feature>
<evidence type="ECO:0000259" key="6">
    <source>
        <dbReference type="Pfam" id="PF04547"/>
    </source>
</evidence>
<keyword evidence="2 5" id="KW-0812">Transmembrane</keyword>
<dbReference type="GO" id="GO:0016020">
    <property type="term" value="C:membrane"/>
    <property type="evidence" value="ECO:0007669"/>
    <property type="project" value="UniProtKB-SubCell"/>
</dbReference>
<sequence length="704" mass="82981">MYLLIFHFNKADDSHKEIQIQDLPEILLDIFGKDSIDMFENYSCLPSLSALYQMKTCTKFDLLEKTREAIVEILHHHCGMGTYSFQSRDNDEVFCKVEYNEDILLQEAENTQYLLQMNESFEQNEMVKKSMPFVPYVSARKGIYQTFNGFLLRDIDRIRLMEQIIRAHIRIEALQKYQIIVDFYPLHEEKELEKLEKSMLSWNLSSLNSESIRNYLGEKLCFYFLWLEFYANQLFTLGCVGVGMWLLHRFGHSDDGTIKYHWIELFFAIFVCVWCAMFQIKWERKSNFLSLKFGTKSVKANEFEREQFVGNVMRNSITGELEKTFDHKVRIKRQVVTYLTTFFMIGLVIALTISLFIYRAILIQGGQSGWGPMVIATINTLQIYIMNVIYDNLAVKLNNWENHKTQTEYENGLIVKKVGYQFVNYFISLFYIAFIKEHWDGCDNHNCMGELNYNLWVMFAINMVFNIIEIGGPILSAKSRWSAEEKKVKKMFDEGKAARLEMTTTEKQGKLEVLVLLNEYLEVVMNFGYIIFFCVAFPLGPIIYWIFNILEIKGDAYKFFVLFKRPFPRAVENIGVWSDIMSFMSIIGVITNTALMIFTENIFNLPMADRWGVFIVVEHVLMFTMVMILNYYPKQSYFMKDIEREHDILKDKHFYQNISHSGSKKAYQQCFKDKHFYQNISHSGSKKAYQQCFTADVNVNFRDN</sequence>
<evidence type="ECO:0000313" key="8">
    <source>
        <dbReference type="Proteomes" id="UP000187209"/>
    </source>
</evidence>
<proteinExistence type="predicted"/>
<comment type="subcellular location">
    <subcellularLocation>
        <location evidence="1">Membrane</location>
        <topology evidence="1">Multi-pass membrane protein</topology>
    </subcellularLocation>
</comment>
<feature type="transmembrane region" description="Helical" evidence="5">
    <location>
        <begin position="580"/>
        <end position="599"/>
    </location>
</feature>
<feature type="transmembrane region" description="Helical" evidence="5">
    <location>
        <begin position="527"/>
        <end position="547"/>
    </location>
</feature>
<dbReference type="OrthoDB" id="292929at2759"/>